<gene>
    <name evidence="2" type="ORF">ADEAN_000477500</name>
</gene>
<feature type="region of interest" description="Disordered" evidence="1">
    <location>
        <begin position="1"/>
        <end position="40"/>
    </location>
</feature>
<evidence type="ECO:0000256" key="1">
    <source>
        <dbReference type="SAM" id="MobiDB-lite"/>
    </source>
</evidence>
<feature type="compositionally biased region" description="Low complexity" evidence="1">
    <location>
        <begin position="9"/>
        <end position="22"/>
    </location>
</feature>
<dbReference type="AlphaFoldDB" id="A0A7G2CE93"/>
<accession>A0A7G2CE93</accession>
<dbReference type="Proteomes" id="UP000515908">
    <property type="component" value="Chromosome 08"/>
</dbReference>
<dbReference type="EMBL" id="LR877152">
    <property type="protein sequence ID" value="CAD2217297.1"/>
    <property type="molecule type" value="Genomic_DNA"/>
</dbReference>
<protein>
    <submittedName>
        <fullName evidence="2">Uncharacterized protein</fullName>
    </submittedName>
</protein>
<reference evidence="2 3" key="1">
    <citation type="submission" date="2020-08" db="EMBL/GenBank/DDBJ databases">
        <authorList>
            <person name="Newling K."/>
            <person name="Davey J."/>
            <person name="Forrester S."/>
        </authorList>
    </citation>
    <scope>NUCLEOTIDE SEQUENCE [LARGE SCALE GENOMIC DNA]</scope>
    <source>
        <strain evidence="3">Crithidia deanei Carvalho (ATCC PRA-265)</strain>
    </source>
</reference>
<dbReference type="OrthoDB" id="272692at2759"/>
<sequence>MKQKEAKLNSSHNNNTSPSNTTGDLSTLPAAKTSPPAGTVAEFEEENKYIKNQLSQLQWAPFSIPRLCELLLSPATHHLNKDGVLRGDALQASLRRCVLVLYPFHAPAETAPSG</sequence>
<proteinExistence type="predicted"/>
<organism evidence="2 3">
    <name type="scientific">Angomonas deanei</name>
    <dbReference type="NCBI Taxonomy" id="59799"/>
    <lineage>
        <taxon>Eukaryota</taxon>
        <taxon>Discoba</taxon>
        <taxon>Euglenozoa</taxon>
        <taxon>Kinetoplastea</taxon>
        <taxon>Metakinetoplastina</taxon>
        <taxon>Trypanosomatida</taxon>
        <taxon>Trypanosomatidae</taxon>
        <taxon>Strigomonadinae</taxon>
        <taxon>Angomonas</taxon>
    </lineage>
</organism>
<name>A0A7G2CE93_9TRYP</name>
<keyword evidence="3" id="KW-1185">Reference proteome</keyword>
<evidence type="ECO:0000313" key="2">
    <source>
        <dbReference type="EMBL" id="CAD2217297.1"/>
    </source>
</evidence>
<dbReference type="VEuPathDB" id="TriTrypDB:ADEAN_000477500"/>
<evidence type="ECO:0000313" key="3">
    <source>
        <dbReference type="Proteomes" id="UP000515908"/>
    </source>
</evidence>